<evidence type="ECO:0000256" key="2">
    <source>
        <dbReference type="ARBA" id="ARBA00023002"/>
    </source>
</evidence>
<feature type="domain" description="D-isomer specific 2-hydroxyacid dehydrogenase NAD-binding" evidence="6">
    <location>
        <begin position="108"/>
        <end position="287"/>
    </location>
</feature>
<dbReference type="InterPro" id="IPR006139">
    <property type="entry name" value="D-isomer_2_OHA_DH_cat_dom"/>
</dbReference>
<reference evidence="8" key="1">
    <citation type="submission" date="2006-08" db="EMBL/GenBank/DDBJ databases">
        <title>Complete sequence of Alkalilimnicola ehrilichei MLHE-1.</title>
        <authorList>
            <person name="Copeland A."/>
            <person name="Lucas S."/>
            <person name="Lapidus A."/>
            <person name="Barry K."/>
            <person name="Detter J.C."/>
            <person name="Glavina del Rio T."/>
            <person name="Hammon N."/>
            <person name="Israni S."/>
            <person name="Dalin E."/>
            <person name="Tice H."/>
            <person name="Pitluck S."/>
            <person name="Sims D."/>
            <person name="Brettin T."/>
            <person name="Bruce D."/>
            <person name="Han C."/>
            <person name="Tapia R."/>
            <person name="Gilna P."/>
            <person name="Schmutz J."/>
            <person name="Larimer F."/>
            <person name="Land M."/>
            <person name="Hauser L."/>
            <person name="Kyrpides N."/>
            <person name="Mikhailova N."/>
            <person name="Oremland R.S."/>
            <person name="Hoeft S.E."/>
            <person name="Switzer-Blum J."/>
            <person name="Kulp T."/>
            <person name="King G."/>
            <person name="Tabita R."/>
            <person name="Witte B."/>
            <person name="Santini J.M."/>
            <person name="Basu P."/>
            <person name="Hollibaugh J.T."/>
            <person name="Xie G."/>
            <person name="Stolz J.F."/>
            <person name="Richardson P."/>
        </authorList>
    </citation>
    <scope>NUCLEOTIDE SEQUENCE [LARGE SCALE GENOMIC DNA]</scope>
    <source>
        <strain evidence="8">ATCC BAA-1101 / DSM 17681 / MLHE-1</strain>
    </source>
</reference>
<evidence type="ECO:0000259" key="5">
    <source>
        <dbReference type="Pfam" id="PF00389"/>
    </source>
</evidence>
<keyword evidence="8" id="KW-1185">Reference proteome</keyword>
<evidence type="ECO:0000313" key="7">
    <source>
        <dbReference type="EMBL" id="ABI56749.1"/>
    </source>
</evidence>
<dbReference type="Pfam" id="PF02826">
    <property type="entry name" value="2-Hacid_dh_C"/>
    <property type="match status" value="1"/>
</dbReference>
<dbReference type="GO" id="GO:0016616">
    <property type="term" value="F:oxidoreductase activity, acting on the CH-OH group of donors, NAD or NADP as acceptor"/>
    <property type="evidence" value="ECO:0007669"/>
    <property type="project" value="InterPro"/>
</dbReference>
<keyword evidence="3" id="KW-0520">NAD</keyword>
<evidence type="ECO:0000256" key="3">
    <source>
        <dbReference type="ARBA" id="ARBA00023027"/>
    </source>
</evidence>
<dbReference type="NCBIfam" id="NF005069">
    <property type="entry name" value="PRK06487.1"/>
    <property type="match status" value="1"/>
</dbReference>
<evidence type="ECO:0000256" key="4">
    <source>
        <dbReference type="RuleBase" id="RU003719"/>
    </source>
</evidence>
<protein>
    <submittedName>
        <fullName evidence="7">D-isomer specific 2-hydroxyacid dehydrogenase, NAD-binding protein</fullName>
    </submittedName>
</protein>
<dbReference type="EMBL" id="CP000453">
    <property type="protein sequence ID" value="ABI56749.1"/>
    <property type="molecule type" value="Genomic_DNA"/>
</dbReference>
<dbReference type="RefSeq" id="WP_011629144.1">
    <property type="nucleotide sequence ID" value="NC_008340.1"/>
</dbReference>
<evidence type="ECO:0000256" key="1">
    <source>
        <dbReference type="ARBA" id="ARBA00005854"/>
    </source>
</evidence>
<sequence>MRSAFLDRDSLDQGDLDLAPLEQALPDLRHYERTGAHEVADRIADLNAVVVNKVVLDEAALAAAPDLRLILVAATGTNNVDLAAARQRGITVCNCRGYGTDAVAQHTLGLMLALSTRLLDYHNAVQAGEWGRSEQFCLLDYPIQELSGRTLGLVGHGELGQRVAELARALGMTVKVAARPGGGPPALGRVPLEQLLPQVDVLTLHCPLTDATRNLIGAEALQRLPRHALLINCARGGIVDEQALADALRAGEIGGAGVDVLSEEPPVNGNPLLAGDIPNLIVTPHSAWGSREARQRIVMQLAEAARGYLDGHPVRVVSE</sequence>
<feature type="domain" description="D-isomer specific 2-hydroxyacid dehydrogenase catalytic" evidence="5">
    <location>
        <begin position="21"/>
        <end position="315"/>
    </location>
</feature>
<dbReference type="SUPFAM" id="SSF52283">
    <property type="entry name" value="Formate/glycerate dehydrogenase catalytic domain-like"/>
    <property type="match status" value="1"/>
</dbReference>
<dbReference type="CDD" id="cd12162">
    <property type="entry name" value="2-Hacid_dh_4"/>
    <property type="match status" value="1"/>
</dbReference>
<dbReference type="AlphaFoldDB" id="Q0A8T8"/>
<dbReference type="SUPFAM" id="SSF51735">
    <property type="entry name" value="NAD(P)-binding Rossmann-fold domains"/>
    <property type="match status" value="1"/>
</dbReference>
<organism evidence="7 8">
    <name type="scientific">Alkalilimnicola ehrlichii (strain ATCC BAA-1101 / DSM 17681 / MLHE-1)</name>
    <dbReference type="NCBI Taxonomy" id="187272"/>
    <lineage>
        <taxon>Bacteria</taxon>
        <taxon>Pseudomonadati</taxon>
        <taxon>Pseudomonadota</taxon>
        <taxon>Gammaproteobacteria</taxon>
        <taxon>Chromatiales</taxon>
        <taxon>Ectothiorhodospiraceae</taxon>
        <taxon>Alkalilimnicola</taxon>
    </lineage>
</organism>
<dbReference type="InterPro" id="IPR050418">
    <property type="entry name" value="D-iso_2-hydroxyacid_DH_PdxB"/>
</dbReference>
<comment type="similarity">
    <text evidence="1 4">Belongs to the D-isomer specific 2-hydroxyacid dehydrogenase family.</text>
</comment>
<dbReference type="KEGG" id="aeh:Mlg_1400"/>
<dbReference type="HOGENOM" id="CLU_019796_1_3_6"/>
<dbReference type="InterPro" id="IPR006140">
    <property type="entry name" value="D-isomer_DH_NAD-bd"/>
</dbReference>
<dbReference type="InterPro" id="IPR036291">
    <property type="entry name" value="NAD(P)-bd_dom_sf"/>
</dbReference>
<evidence type="ECO:0000313" key="8">
    <source>
        <dbReference type="Proteomes" id="UP000001962"/>
    </source>
</evidence>
<name>Q0A8T8_ALKEH</name>
<gene>
    <name evidence="7" type="ordered locus">Mlg_1400</name>
</gene>
<dbReference type="Gene3D" id="3.40.50.720">
    <property type="entry name" value="NAD(P)-binding Rossmann-like Domain"/>
    <property type="match status" value="2"/>
</dbReference>
<accession>Q0A8T8</accession>
<proteinExistence type="inferred from homology"/>
<evidence type="ECO:0000259" key="6">
    <source>
        <dbReference type="Pfam" id="PF02826"/>
    </source>
</evidence>
<dbReference type="Pfam" id="PF00389">
    <property type="entry name" value="2-Hacid_dh"/>
    <property type="match status" value="1"/>
</dbReference>
<dbReference type="eggNOG" id="COG1052">
    <property type="taxonomic scope" value="Bacteria"/>
</dbReference>
<dbReference type="Proteomes" id="UP000001962">
    <property type="component" value="Chromosome"/>
</dbReference>
<dbReference type="PANTHER" id="PTHR43761:SF1">
    <property type="entry name" value="D-ISOMER SPECIFIC 2-HYDROXYACID DEHYDROGENASE CATALYTIC DOMAIN-CONTAINING PROTEIN-RELATED"/>
    <property type="match status" value="1"/>
</dbReference>
<keyword evidence="2 4" id="KW-0560">Oxidoreductase</keyword>
<dbReference type="GO" id="GO:0051287">
    <property type="term" value="F:NAD binding"/>
    <property type="evidence" value="ECO:0007669"/>
    <property type="project" value="InterPro"/>
</dbReference>
<dbReference type="PANTHER" id="PTHR43761">
    <property type="entry name" value="D-ISOMER SPECIFIC 2-HYDROXYACID DEHYDROGENASE FAMILY PROTEIN (AFU_ORTHOLOGUE AFUA_1G13630)"/>
    <property type="match status" value="1"/>
</dbReference>